<dbReference type="eggNOG" id="COG0008">
    <property type="taxonomic scope" value="Bacteria"/>
</dbReference>
<keyword evidence="2 8" id="KW-0963">Cytoplasm</keyword>
<keyword evidence="5 8" id="KW-0067">ATP-binding</keyword>
<evidence type="ECO:0000313" key="11">
    <source>
        <dbReference type="EMBL" id="EKY00390.1"/>
    </source>
</evidence>
<reference evidence="11 12" key="1">
    <citation type="submission" date="2012-05" db="EMBL/GenBank/DDBJ databases">
        <authorList>
            <person name="Weinstock G."/>
            <person name="Sodergren E."/>
            <person name="Lobos E.A."/>
            <person name="Fulton L."/>
            <person name="Fulton R."/>
            <person name="Courtney L."/>
            <person name="Fronick C."/>
            <person name="O'Laughlin M."/>
            <person name="Godfrey J."/>
            <person name="Wilson R.M."/>
            <person name="Miner T."/>
            <person name="Farmer C."/>
            <person name="Delehaunty K."/>
            <person name="Cordes M."/>
            <person name="Minx P."/>
            <person name="Tomlinson C."/>
            <person name="Chen J."/>
            <person name="Wollam A."/>
            <person name="Pepin K.H."/>
            <person name="Bhonagiri V."/>
            <person name="Zhang X."/>
            <person name="Suruliraj S."/>
            <person name="Warren W."/>
            <person name="Mitreva M."/>
            <person name="Mardis E.R."/>
            <person name="Wilson R.K."/>
        </authorList>
    </citation>
    <scope>NUCLEOTIDE SEQUENCE [LARGE SCALE GENOMIC DNA]</scope>
    <source>
        <strain evidence="11 12">F0037</strain>
    </source>
</reference>
<dbReference type="EC" id="6.1.1.17" evidence="8"/>
<dbReference type="GO" id="GO:0005524">
    <property type="term" value="F:ATP binding"/>
    <property type="evidence" value="ECO:0007669"/>
    <property type="project" value="UniProtKB-UniRule"/>
</dbReference>
<evidence type="ECO:0000259" key="10">
    <source>
        <dbReference type="Pfam" id="PF19269"/>
    </source>
</evidence>
<comment type="subcellular location">
    <subcellularLocation>
        <location evidence="8">Cytoplasm</location>
    </subcellularLocation>
</comment>
<dbReference type="PATRIC" id="fig|1127696.3.peg.1564"/>
<organism evidence="11 12">
    <name type="scientific">Porphyromonas catoniae F0037</name>
    <dbReference type="NCBI Taxonomy" id="1127696"/>
    <lineage>
        <taxon>Bacteria</taxon>
        <taxon>Pseudomonadati</taxon>
        <taxon>Bacteroidota</taxon>
        <taxon>Bacteroidia</taxon>
        <taxon>Bacteroidales</taxon>
        <taxon>Porphyromonadaceae</taxon>
        <taxon>Porphyromonas</taxon>
    </lineage>
</organism>
<evidence type="ECO:0000313" key="12">
    <source>
        <dbReference type="Proteomes" id="UP000010408"/>
    </source>
</evidence>
<dbReference type="HAMAP" id="MF_00022">
    <property type="entry name" value="Glu_tRNA_synth_type1"/>
    <property type="match status" value="1"/>
</dbReference>
<comment type="function">
    <text evidence="8">Catalyzes the attachment of glutamate to tRNA(Glu) in a two-step reaction: glutamate is first activated by ATP to form Glu-AMP and then transferred to the acceptor end of tRNA(Glu).</text>
</comment>
<dbReference type="PANTHER" id="PTHR43311">
    <property type="entry name" value="GLUTAMATE--TRNA LIGASE"/>
    <property type="match status" value="1"/>
</dbReference>
<evidence type="ECO:0000256" key="3">
    <source>
        <dbReference type="ARBA" id="ARBA00022598"/>
    </source>
</evidence>
<dbReference type="PANTHER" id="PTHR43311:SF2">
    <property type="entry name" value="GLUTAMATE--TRNA LIGASE, MITOCHONDRIAL-RELATED"/>
    <property type="match status" value="1"/>
</dbReference>
<dbReference type="GO" id="GO:0008270">
    <property type="term" value="F:zinc ion binding"/>
    <property type="evidence" value="ECO:0007669"/>
    <property type="project" value="InterPro"/>
</dbReference>
<dbReference type="InterPro" id="IPR020058">
    <property type="entry name" value="Glu/Gln-tRNA-synth_Ib_cat-dom"/>
</dbReference>
<dbReference type="HOGENOM" id="CLU_015768_6_3_10"/>
<feature type="domain" description="Glutamyl/glutaminyl-tRNA synthetase class Ib catalytic" evidence="9">
    <location>
        <begin position="49"/>
        <end position="388"/>
    </location>
</feature>
<accession>L1NAV1</accession>
<proteinExistence type="inferred from homology"/>
<dbReference type="AlphaFoldDB" id="L1NAV1"/>
<protein>
    <recommendedName>
        <fullName evidence="8">Glutamate--tRNA ligase</fullName>
        <ecNumber evidence="8">6.1.1.17</ecNumber>
    </recommendedName>
    <alternativeName>
        <fullName evidence="8">Glutamyl-tRNA synthetase</fullName>
        <shortName evidence="8">GluRS</shortName>
    </alternativeName>
</protein>
<evidence type="ECO:0000256" key="4">
    <source>
        <dbReference type="ARBA" id="ARBA00022741"/>
    </source>
</evidence>
<evidence type="ECO:0000256" key="7">
    <source>
        <dbReference type="ARBA" id="ARBA00023146"/>
    </source>
</evidence>
<dbReference type="Proteomes" id="UP000010408">
    <property type="component" value="Unassembled WGS sequence"/>
</dbReference>
<evidence type="ECO:0000259" key="9">
    <source>
        <dbReference type="Pfam" id="PF00749"/>
    </source>
</evidence>
<keyword evidence="7 8" id="KW-0030">Aminoacyl-tRNA synthetase</keyword>
<comment type="catalytic activity">
    <reaction evidence="8">
        <text>tRNA(Glu) + L-glutamate + ATP = L-glutamyl-tRNA(Glu) + AMP + diphosphate</text>
        <dbReference type="Rhea" id="RHEA:23540"/>
        <dbReference type="Rhea" id="RHEA-COMP:9663"/>
        <dbReference type="Rhea" id="RHEA-COMP:9680"/>
        <dbReference type="ChEBI" id="CHEBI:29985"/>
        <dbReference type="ChEBI" id="CHEBI:30616"/>
        <dbReference type="ChEBI" id="CHEBI:33019"/>
        <dbReference type="ChEBI" id="CHEBI:78442"/>
        <dbReference type="ChEBI" id="CHEBI:78520"/>
        <dbReference type="ChEBI" id="CHEBI:456215"/>
        <dbReference type="EC" id="6.1.1.17"/>
    </reaction>
</comment>
<dbReference type="Gene3D" id="1.10.8.70">
    <property type="entry name" value="Glutamate-tRNA synthetase, class I, anticodon-binding domain 1"/>
    <property type="match status" value="1"/>
</dbReference>
<dbReference type="InterPro" id="IPR033910">
    <property type="entry name" value="GluRS_core"/>
</dbReference>
<dbReference type="GO" id="GO:0000049">
    <property type="term" value="F:tRNA binding"/>
    <property type="evidence" value="ECO:0007669"/>
    <property type="project" value="InterPro"/>
</dbReference>
<comment type="caution">
    <text evidence="11">The sequence shown here is derived from an EMBL/GenBank/DDBJ whole genome shotgun (WGS) entry which is preliminary data.</text>
</comment>
<dbReference type="STRING" id="1127696.HMPREF9134_01724"/>
<dbReference type="FunFam" id="3.40.50.620:FF:000127">
    <property type="entry name" value="Glutamate--tRNA ligase"/>
    <property type="match status" value="1"/>
</dbReference>
<gene>
    <name evidence="8" type="primary">gltX</name>
    <name evidence="11" type="ORF">HMPREF9134_01724</name>
</gene>
<dbReference type="InterPro" id="IPR001412">
    <property type="entry name" value="aa-tRNA-synth_I_CS"/>
</dbReference>
<evidence type="ECO:0000256" key="5">
    <source>
        <dbReference type="ARBA" id="ARBA00022840"/>
    </source>
</evidence>
<keyword evidence="6 8" id="KW-0648">Protein biosynthesis</keyword>
<dbReference type="Gene3D" id="1.10.10.350">
    <property type="match status" value="1"/>
</dbReference>
<dbReference type="InterPro" id="IPR049940">
    <property type="entry name" value="GluQ/Sye"/>
</dbReference>
<feature type="short sequence motif" description="'KMSKS' region" evidence="8">
    <location>
        <begin position="304"/>
        <end position="308"/>
    </location>
</feature>
<dbReference type="InterPro" id="IPR045462">
    <property type="entry name" value="aa-tRNA-synth_I_cd-bd"/>
</dbReference>
<feature type="short sequence motif" description="'HIGH' region" evidence="8">
    <location>
        <begin position="56"/>
        <end position="66"/>
    </location>
</feature>
<dbReference type="EMBL" id="AMEQ01000040">
    <property type="protein sequence ID" value="EKY00390.1"/>
    <property type="molecule type" value="Genomic_DNA"/>
</dbReference>
<dbReference type="SUPFAM" id="SSF48163">
    <property type="entry name" value="An anticodon-binding domain of class I aminoacyl-tRNA synthetases"/>
    <property type="match status" value="1"/>
</dbReference>
<evidence type="ECO:0000256" key="6">
    <source>
        <dbReference type="ARBA" id="ARBA00022917"/>
    </source>
</evidence>
<comment type="caution">
    <text evidence="8">Lacks conserved residue(s) required for the propagation of feature annotation.</text>
</comment>
<dbReference type="NCBIfam" id="TIGR00464">
    <property type="entry name" value="gltX_bact"/>
    <property type="match status" value="1"/>
</dbReference>
<dbReference type="InterPro" id="IPR008925">
    <property type="entry name" value="aa_tRNA-synth_I_cd-bd_sf"/>
</dbReference>
<feature type="binding site" evidence="8">
    <location>
        <position position="307"/>
    </location>
    <ligand>
        <name>ATP</name>
        <dbReference type="ChEBI" id="CHEBI:30616"/>
    </ligand>
</feature>
<evidence type="ECO:0000256" key="8">
    <source>
        <dbReference type="HAMAP-Rule" id="MF_00022"/>
    </source>
</evidence>
<dbReference type="GO" id="GO:0004818">
    <property type="term" value="F:glutamate-tRNA ligase activity"/>
    <property type="evidence" value="ECO:0007669"/>
    <property type="project" value="UniProtKB-UniRule"/>
</dbReference>
<sequence length="551" mass="62269">MKPEKSQSPYQSWSVCSLSTARGSFSYLGRQGSYNKNKINDTSNMSERKVRVRFAPSPTGALHIGGVRTALYNYLFAKAHGGDLLLRIEDTDSQRFVPGAEAYIIEALEWLGIRFDEGVSYGGDCGPYRQSERRDIYRKYVQELLDRGKAYIAFDTPEELEAKRRSVANFQYDATTRGSMRNSLSLPKDEVEGLLKAGTQYVVRFLIEPELEVEVDDMIRGRVTFNSSVLDDKVLYKSADDLPTYHLANIVDDHLMGISHVIRGEEWLPSSPLHVLLYRAFGWEDTMPRFAHLALLLKPEGNGKLSKRDGDRLGFPVFPLRWVDPKTGEVSSGYRESGYLPEAVVNFVALLGWNPGNDHSEVMSLEELVQHFNIEKCSKAGAKFDYEKGKWFNHHYIQEASDDRLASLLRPYFDEAGYPFDAARVARCIALVKERAQVLPELFEQITYFFSAPTAYDEKTVSKRWKAESADQMRELSHLLLTLPEALPSEETEQAVKAWIEEKGYGLGAVMNCFRLALVGAAKGPHLFDISALLGREETLCRLARIVEVLG</sequence>
<feature type="domain" description="Aminoacyl-tRNA synthetase class I anticodon-binding" evidence="10">
    <location>
        <begin position="404"/>
        <end position="546"/>
    </location>
</feature>
<dbReference type="Gene3D" id="3.40.50.620">
    <property type="entry name" value="HUPs"/>
    <property type="match status" value="1"/>
</dbReference>
<dbReference type="InterPro" id="IPR020752">
    <property type="entry name" value="Glu-tRNA-synth_I_codon-bd_sub1"/>
</dbReference>
<dbReference type="InterPro" id="IPR004527">
    <property type="entry name" value="Glu-tRNA-ligase_bac/mito"/>
</dbReference>
<comment type="similarity">
    <text evidence="1 8">Belongs to the class-I aminoacyl-tRNA synthetase family. Glutamate--tRNA ligase type 1 subfamily.</text>
</comment>
<evidence type="ECO:0000256" key="2">
    <source>
        <dbReference type="ARBA" id="ARBA00022490"/>
    </source>
</evidence>
<dbReference type="GO" id="GO:0006424">
    <property type="term" value="P:glutamyl-tRNA aminoacylation"/>
    <property type="evidence" value="ECO:0007669"/>
    <property type="project" value="UniProtKB-UniRule"/>
</dbReference>
<name>L1NAV1_9PORP</name>
<keyword evidence="3 8" id="KW-0436">Ligase</keyword>
<dbReference type="InterPro" id="IPR020751">
    <property type="entry name" value="aa-tRNA-synth_I_codon-bd_sub2"/>
</dbReference>
<dbReference type="PRINTS" id="PR00987">
    <property type="entry name" value="TRNASYNTHGLU"/>
</dbReference>
<dbReference type="InterPro" id="IPR000924">
    <property type="entry name" value="Glu/Gln-tRNA-synth"/>
</dbReference>
<dbReference type="SUPFAM" id="SSF52374">
    <property type="entry name" value="Nucleotidylyl transferase"/>
    <property type="match status" value="1"/>
</dbReference>
<dbReference type="Pfam" id="PF19269">
    <property type="entry name" value="Anticodon_2"/>
    <property type="match status" value="1"/>
</dbReference>
<dbReference type="PROSITE" id="PS00178">
    <property type="entry name" value="AA_TRNA_LIGASE_I"/>
    <property type="match status" value="1"/>
</dbReference>
<comment type="subunit">
    <text evidence="8">Monomer.</text>
</comment>
<dbReference type="Pfam" id="PF00749">
    <property type="entry name" value="tRNA-synt_1c"/>
    <property type="match status" value="1"/>
</dbReference>
<keyword evidence="4 8" id="KW-0547">Nucleotide-binding</keyword>
<dbReference type="GO" id="GO:0005829">
    <property type="term" value="C:cytosol"/>
    <property type="evidence" value="ECO:0007669"/>
    <property type="project" value="TreeGrafter"/>
</dbReference>
<dbReference type="InterPro" id="IPR014729">
    <property type="entry name" value="Rossmann-like_a/b/a_fold"/>
</dbReference>
<dbReference type="CDD" id="cd00808">
    <property type="entry name" value="GluRS_core"/>
    <property type="match status" value="1"/>
</dbReference>
<evidence type="ECO:0000256" key="1">
    <source>
        <dbReference type="ARBA" id="ARBA00007894"/>
    </source>
</evidence>